<reference evidence="13" key="1">
    <citation type="submission" date="2007-07" db="EMBL/GenBank/DDBJ databases">
        <title>PCAP assembly of the Caenorhabditis remanei genome.</title>
        <authorList>
            <consortium name="The Caenorhabditis remanei Sequencing Consortium"/>
            <person name="Wilson R.K."/>
        </authorList>
    </citation>
    <scope>NUCLEOTIDE SEQUENCE [LARGE SCALE GENOMIC DNA]</scope>
    <source>
        <strain evidence="13">PB4641</strain>
    </source>
</reference>
<dbReference type="InParanoid" id="E3LNT6"/>
<dbReference type="FunCoup" id="E3LNT6">
    <property type="interactions" value="21"/>
</dbReference>
<dbReference type="OrthoDB" id="5835829at2759"/>
<evidence type="ECO:0000256" key="2">
    <source>
        <dbReference type="ARBA" id="ARBA00009995"/>
    </source>
</evidence>
<dbReference type="GO" id="GO:0016020">
    <property type="term" value="C:membrane"/>
    <property type="evidence" value="ECO:0007669"/>
    <property type="project" value="UniProtKB-SubCell"/>
</dbReference>
<dbReference type="InterPro" id="IPR050271">
    <property type="entry name" value="UDP-glycosyltransferase"/>
</dbReference>
<keyword evidence="14" id="KW-1185">Reference proteome</keyword>
<comment type="subcellular location">
    <subcellularLocation>
        <location evidence="1">Membrane</location>
        <topology evidence="1">Single-pass membrane protein</topology>
    </subcellularLocation>
</comment>
<evidence type="ECO:0000256" key="10">
    <source>
        <dbReference type="ARBA" id="ARBA00047475"/>
    </source>
</evidence>
<sequence>MEVKNLFILFYLFLFSFNNVSGYNFLVISPVYGFSHMKCMAAIANQLADAGHQVTYFQPFVVELFQNHDLIKNPNIKVIDFWHDEEGRKNLPSDGVLSDAWTSVKYQSDIGVKIFAPRVLHSAFQHMCRRMFEDKELHKMLKEQKFDVVLSETFDFCGLYLADYLEMPAIISVFTGSKLSAITDALGEPSFLHYYPSPSSNFGPKISLYDRMNNLWYKLLSTSAFGELFDRQYSDISKIMNGTVRHWKPILGDVTYHFANSNPYLDFVVPTIPKVVPIGGYTMDYKQVPPVSKELDTILNLRPYNVFISYGTMVASKYMPDDYKHAMINLFKHNQNVTFLWKYENAEKKYIKENIPENVHLSKWFPQQSLLADKRVNLFITHGGLGSTMELAYAAKTGIVTPLFAEQPSNAQMLARHGSVEVYSKHDIPNWKKQSDLLRKMLIDEKYQIAANRLAEILNHQPINPKDLVLKHAENAARFGKMPSLTPFAKDMGFLEFYNLDIIVYCISFALFAIYGAIETFLFVKKCFVTRRVKTE</sequence>
<evidence type="ECO:0000256" key="5">
    <source>
        <dbReference type="ARBA" id="ARBA00022679"/>
    </source>
</evidence>
<dbReference type="KEGG" id="crq:GCK72_018410"/>
<name>E3LNT6_CAERE</name>
<dbReference type="PANTHER" id="PTHR48043:SF40">
    <property type="entry name" value="UDP-GLUCURONOSYLTRANSFERASE"/>
    <property type="match status" value="1"/>
</dbReference>
<evidence type="ECO:0000256" key="6">
    <source>
        <dbReference type="ARBA" id="ARBA00022692"/>
    </source>
</evidence>
<keyword evidence="4" id="KW-0328">Glycosyltransferase</keyword>
<dbReference type="EC" id="2.4.1.17" evidence="3"/>
<keyword evidence="9 11" id="KW-0472">Membrane</keyword>
<keyword evidence="6 11" id="KW-0812">Transmembrane</keyword>
<dbReference type="SUPFAM" id="SSF53756">
    <property type="entry name" value="UDP-Glycosyltransferase/glycogen phosphorylase"/>
    <property type="match status" value="1"/>
</dbReference>
<dbReference type="eggNOG" id="KOG1192">
    <property type="taxonomic scope" value="Eukaryota"/>
</dbReference>
<organism evidence="14">
    <name type="scientific">Caenorhabditis remanei</name>
    <name type="common">Caenorhabditis vulgaris</name>
    <dbReference type="NCBI Taxonomy" id="31234"/>
    <lineage>
        <taxon>Eukaryota</taxon>
        <taxon>Metazoa</taxon>
        <taxon>Ecdysozoa</taxon>
        <taxon>Nematoda</taxon>
        <taxon>Chromadorea</taxon>
        <taxon>Rhabditida</taxon>
        <taxon>Rhabditina</taxon>
        <taxon>Rhabditomorpha</taxon>
        <taxon>Rhabditoidea</taxon>
        <taxon>Rhabditidae</taxon>
        <taxon>Peloderinae</taxon>
        <taxon>Caenorhabditis</taxon>
    </lineage>
</organism>
<dbReference type="GO" id="GO:0015020">
    <property type="term" value="F:glucuronosyltransferase activity"/>
    <property type="evidence" value="ECO:0007669"/>
    <property type="project" value="UniProtKB-EC"/>
</dbReference>
<evidence type="ECO:0000256" key="11">
    <source>
        <dbReference type="SAM" id="Phobius"/>
    </source>
</evidence>
<dbReference type="InterPro" id="IPR002213">
    <property type="entry name" value="UDP_glucos_trans"/>
</dbReference>
<dbReference type="FunFam" id="3.40.50.2000:FF:000038">
    <property type="entry name" value="UDP-GlucuronosylTransferase"/>
    <property type="match status" value="1"/>
</dbReference>
<dbReference type="Gene3D" id="3.40.50.2000">
    <property type="entry name" value="Glycogen Phosphorylase B"/>
    <property type="match status" value="2"/>
</dbReference>
<keyword evidence="7 12" id="KW-0732">Signal</keyword>
<evidence type="ECO:0000313" key="14">
    <source>
        <dbReference type="Proteomes" id="UP000008281"/>
    </source>
</evidence>
<gene>
    <name evidence="13" type="primary">Cre-ugt-5</name>
    <name evidence="13" type="ORF">CRE_27476</name>
</gene>
<dbReference type="HOGENOM" id="CLU_012949_1_4_1"/>
<dbReference type="RefSeq" id="XP_003114140.2">
    <property type="nucleotide sequence ID" value="XM_003114092.2"/>
</dbReference>
<accession>E3LNT6</accession>
<evidence type="ECO:0000256" key="7">
    <source>
        <dbReference type="ARBA" id="ARBA00022729"/>
    </source>
</evidence>
<feature type="transmembrane region" description="Helical" evidence="11">
    <location>
        <begin position="502"/>
        <end position="524"/>
    </location>
</feature>
<evidence type="ECO:0000313" key="13">
    <source>
        <dbReference type="EMBL" id="EFP05478.1"/>
    </source>
</evidence>
<dbReference type="OMA" id="HMCRRMF"/>
<evidence type="ECO:0000256" key="3">
    <source>
        <dbReference type="ARBA" id="ARBA00012544"/>
    </source>
</evidence>
<comment type="catalytic activity">
    <reaction evidence="10">
        <text>glucuronate acceptor + UDP-alpha-D-glucuronate = acceptor beta-D-glucuronoside + UDP + H(+)</text>
        <dbReference type="Rhea" id="RHEA:21032"/>
        <dbReference type="ChEBI" id="CHEBI:15378"/>
        <dbReference type="ChEBI" id="CHEBI:58052"/>
        <dbReference type="ChEBI" id="CHEBI:58223"/>
        <dbReference type="ChEBI" id="CHEBI:132367"/>
        <dbReference type="ChEBI" id="CHEBI:132368"/>
        <dbReference type="EC" id="2.4.1.17"/>
    </reaction>
</comment>
<feature type="signal peptide" evidence="12">
    <location>
        <begin position="1"/>
        <end position="22"/>
    </location>
</feature>
<evidence type="ECO:0000256" key="9">
    <source>
        <dbReference type="ARBA" id="ARBA00023136"/>
    </source>
</evidence>
<dbReference type="GeneID" id="9812212"/>
<dbReference type="CDD" id="cd03784">
    <property type="entry name" value="GT1_Gtf-like"/>
    <property type="match status" value="1"/>
</dbReference>
<comment type="similarity">
    <text evidence="2">Belongs to the UDP-glycosyltransferase family.</text>
</comment>
<proteinExistence type="inferred from homology"/>
<dbReference type="Pfam" id="PF00201">
    <property type="entry name" value="UDPGT"/>
    <property type="match status" value="1"/>
</dbReference>
<keyword evidence="8 11" id="KW-1133">Transmembrane helix</keyword>
<evidence type="ECO:0000256" key="1">
    <source>
        <dbReference type="ARBA" id="ARBA00004167"/>
    </source>
</evidence>
<dbReference type="CTD" id="9812212"/>
<evidence type="ECO:0000256" key="8">
    <source>
        <dbReference type="ARBA" id="ARBA00022989"/>
    </source>
</evidence>
<protein>
    <recommendedName>
        <fullName evidence="3">glucuronosyltransferase</fullName>
        <ecNumber evidence="3">2.4.1.17</ecNumber>
    </recommendedName>
</protein>
<keyword evidence="5" id="KW-0808">Transferase</keyword>
<dbReference type="Proteomes" id="UP000008281">
    <property type="component" value="Unassembled WGS sequence"/>
</dbReference>
<dbReference type="PANTHER" id="PTHR48043">
    <property type="entry name" value="EG:EG0003.4 PROTEIN-RELATED"/>
    <property type="match status" value="1"/>
</dbReference>
<evidence type="ECO:0000256" key="4">
    <source>
        <dbReference type="ARBA" id="ARBA00022676"/>
    </source>
</evidence>
<dbReference type="AlphaFoldDB" id="E3LNT6"/>
<evidence type="ECO:0000256" key="12">
    <source>
        <dbReference type="SAM" id="SignalP"/>
    </source>
</evidence>
<feature type="chain" id="PRO_5003174281" description="glucuronosyltransferase" evidence="12">
    <location>
        <begin position="23"/>
        <end position="536"/>
    </location>
</feature>
<dbReference type="FunFam" id="3.40.50.2000:FF:000228">
    <property type="entry name" value="UDP-GlucuronosylTransferase"/>
    <property type="match status" value="1"/>
</dbReference>
<dbReference type="EMBL" id="DS268412">
    <property type="protein sequence ID" value="EFP05478.1"/>
    <property type="molecule type" value="Genomic_DNA"/>
</dbReference>
<dbReference type="STRING" id="31234.E3LNT6"/>